<reference evidence="2" key="1">
    <citation type="journal article" date="2015" name="Nature">
        <title>Complex archaea that bridge the gap between prokaryotes and eukaryotes.</title>
        <authorList>
            <person name="Spang A."/>
            <person name="Saw J.H."/>
            <person name="Jorgensen S.L."/>
            <person name="Zaremba-Niedzwiedzka K."/>
            <person name="Martijn J."/>
            <person name="Lind A.E."/>
            <person name="van Eijk R."/>
            <person name="Schleper C."/>
            <person name="Guy L."/>
            <person name="Ettema T.J."/>
        </authorList>
    </citation>
    <scope>NUCLEOTIDE SEQUENCE</scope>
</reference>
<keyword evidence="1" id="KW-0812">Transmembrane</keyword>
<dbReference type="AlphaFoldDB" id="A0A0F9JQ68"/>
<keyword evidence="1" id="KW-1133">Transmembrane helix</keyword>
<protein>
    <submittedName>
        <fullName evidence="2">Uncharacterized protein</fullName>
    </submittedName>
</protein>
<gene>
    <name evidence="2" type="ORF">LCGC14_1426900</name>
</gene>
<comment type="caution">
    <text evidence="2">The sequence shown here is derived from an EMBL/GenBank/DDBJ whole genome shotgun (WGS) entry which is preliminary data.</text>
</comment>
<keyword evidence="1" id="KW-0472">Membrane</keyword>
<feature type="transmembrane region" description="Helical" evidence="1">
    <location>
        <begin position="16"/>
        <end position="38"/>
    </location>
</feature>
<evidence type="ECO:0000313" key="2">
    <source>
        <dbReference type="EMBL" id="KKM71808.1"/>
    </source>
</evidence>
<evidence type="ECO:0000256" key="1">
    <source>
        <dbReference type="SAM" id="Phobius"/>
    </source>
</evidence>
<proteinExistence type="predicted"/>
<organism evidence="2">
    <name type="scientific">marine sediment metagenome</name>
    <dbReference type="NCBI Taxonomy" id="412755"/>
    <lineage>
        <taxon>unclassified sequences</taxon>
        <taxon>metagenomes</taxon>
        <taxon>ecological metagenomes</taxon>
    </lineage>
</organism>
<sequence length="39" mass="4212">MSVCVRGINMSNIKIIVAYCLIGIGIGIELTFIGLIFII</sequence>
<name>A0A0F9JQ68_9ZZZZ</name>
<dbReference type="EMBL" id="LAZR01009572">
    <property type="protein sequence ID" value="KKM71808.1"/>
    <property type="molecule type" value="Genomic_DNA"/>
</dbReference>
<accession>A0A0F9JQ68</accession>